<comment type="caution">
    <text evidence="4">The sequence shown here is derived from an EMBL/GenBank/DDBJ whole genome shotgun (WGS) entry which is preliminary data.</text>
</comment>
<dbReference type="GO" id="GO:0006654">
    <property type="term" value="P:phosphatidic acid biosynthetic process"/>
    <property type="evidence" value="ECO:0007669"/>
    <property type="project" value="TreeGrafter"/>
</dbReference>
<evidence type="ECO:0000259" key="3">
    <source>
        <dbReference type="SMART" id="SM00563"/>
    </source>
</evidence>
<dbReference type="PANTHER" id="PTHR10434:SF40">
    <property type="entry name" value="1-ACYL-SN-GLYCEROL-3-PHOSPHATE ACYLTRANSFERASE"/>
    <property type="match status" value="1"/>
</dbReference>
<dbReference type="CDD" id="cd07989">
    <property type="entry name" value="LPLAT_AGPAT-like"/>
    <property type="match status" value="1"/>
</dbReference>
<evidence type="ECO:0000256" key="1">
    <source>
        <dbReference type="ARBA" id="ARBA00022679"/>
    </source>
</evidence>
<dbReference type="AlphaFoldDB" id="A0A9X3FTU3"/>
<evidence type="ECO:0000256" key="2">
    <source>
        <dbReference type="ARBA" id="ARBA00023315"/>
    </source>
</evidence>
<dbReference type="SUPFAM" id="SSF69593">
    <property type="entry name" value="Glycerol-3-phosphate (1)-acyltransferase"/>
    <property type="match status" value="1"/>
</dbReference>
<dbReference type="EMBL" id="JAPRFR010000001">
    <property type="protein sequence ID" value="MCZ0725044.1"/>
    <property type="molecule type" value="Genomic_DNA"/>
</dbReference>
<dbReference type="RefSeq" id="WP_268751371.1">
    <property type="nucleotide sequence ID" value="NZ_JAPRFQ010000001.1"/>
</dbReference>
<gene>
    <name evidence="4" type="ORF">OW157_00505</name>
</gene>
<dbReference type="PANTHER" id="PTHR10434">
    <property type="entry name" value="1-ACYL-SN-GLYCEROL-3-PHOSPHATE ACYLTRANSFERASE"/>
    <property type="match status" value="1"/>
</dbReference>
<protein>
    <submittedName>
        <fullName evidence="4">1-acyl-sn-glycerol-3-phosphate acyltransferase</fullName>
    </submittedName>
</protein>
<evidence type="ECO:0000313" key="5">
    <source>
        <dbReference type="Proteomes" id="UP001146670"/>
    </source>
</evidence>
<dbReference type="InterPro" id="IPR002123">
    <property type="entry name" value="Plipid/glycerol_acylTrfase"/>
</dbReference>
<dbReference type="Pfam" id="PF01553">
    <property type="entry name" value="Acyltransferase"/>
    <property type="match status" value="1"/>
</dbReference>
<dbReference type="Proteomes" id="UP001146670">
    <property type="component" value="Unassembled WGS sequence"/>
</dbReference>
<keyword evidence="2 4" id="KW-0012">Acyltransferase</keyword>
<organism evidence="4 5">
    <name type="scientific">Aerococcus kribbianus</name>
    <dbReference type="NCBI Taxonomy" id="2999064"/>
    <lineage>
        <taxon>Bacteria</taxon>
        <taxon>Bacillati</taxon>
        <taxon>Bacillota</taxon>
        <taxon>Bacilli</taxon>
        <taxon>Lactobacillales</taxon>
        <taxon>Aerococcaceae</taxon>
        <taxon>Aerococcus</taxon>
    </lineage>
</organism>
<proteinExistence type="predicted"/>
<dbReference type="GO" id="GO:0003841">
    <property type="term" value="F:1-acylglycerol-3-phosphate O-acyltransferase activity"/>
    <property type="evidence" value="ECO:0007669"/>
    <property type="project" value="TreeGrafter"/>
</dbReference>
<sequence>MLYSLLIRLVSGLLRLVNGKGHYEYHEDFDAEKTYMVVAPHRSWFDPVAVAIALYPKKVAFVAKEEVFSNALFSWLFNQLGVIPINRDKPQAKSIKAAVRVLKGGEKHLGIFPTGSRYSDEIKPGAVAIAKMAKTDILPVVFQGPMTLGQIFSRKPENRIQVRVGQTIPMPDVKRLSKEQSQALETAMKDAFTENDAILNPDYFYDLDAAKRDHDERIARRQQKKR</sequence>
<evidence type="ECO:0000313" key="4">
    <source>
        <dbReference type="EMBL" id="MCZ0725044.1"/>
    </source>
</evidence>
<keyword evidence="5" id="KW-1185">Reference proteome</keyword>
<dbReference type="SMART" id="SM00563">
    <property type="entry name" value="PlsC"/>
    <property type="match status" value="1"/>
</dbReference>
<keyword evidence="1" id="KW-0808">Transferase</keyword>
<name>A0A9X3FTU3_9LACT</name>
<reference evidence="4" key="1">
    <citation type="submission" date="2022-12" db="EMBL/GenBank/DDBJ databases">
        <title>Description and comparative metabolic analysis of Aerococcus sp. nov., isolated from the feces of a pig.</title>
        <authorList>
            <person name="Chang Y.-H."/>
        </authorList>
    </citation>
    <scope>NUCLEOTIDE SEQUENCE</scope>
    <source>
        <strain evidence="4">YH-aer222</strain>
    </source>
</reference>
<accession>A0A9X3FTU3</accession>
<feature type="domain" description="Phospholipid/glycerol acyltransferase" evidence="3">
    <location>
        <begin position="35"/>
        <end position="145"/>
    </location>
</feature>